<comment type="caution">
    <text evidence="1">The sequence shown here is derived from an EMBL/GenBank/DDBJ whole genome shotgun (WGS) entry which is preliminary data.</text>
</comment>
<dbReference type="EMBL" id="JAUYZG010000018">
    <property type="protein sequence ID" value="KAK2880749.1"/>
    <property type="molecule type" value="Genomic_DNA"/>
</dbReference>
<organism evidence="1 2">
    <name type="scientific">Cirrhinus molitorella</name>
    <name type="common">mud carp</name>
    <dbReference type="NCBI Taxonomy" id="172907"/>
    <lineage>
        <taxon>Eukaryota</taxon>
        <taxon>Metazoa</taxon>
        <taxon>Chordata</taxon>
        <taxon>Craniata</taxon>
        <taxon>Vertebrata</taxon>
        <taxon>Euteleostomi</taxon>
        <taxon>Actinopterygii</taxon>
        <taxon>Neopterygii</taxon>
        <taxon>Teleostei</taxon>
        <taxon>Ostariophysi</taxon>
        <taxon>Cypriniformes</taxon>
        <taxon>Cyprinidae</taxon>
        <taxon>Labeoninae</taxon>
        <taxon>Labeonini</taxon>
        <taxon>Cirrhinus</taxon>
    </lineage>
</organism>
<dbReference type="Proteomes" id="UP001187343">
    <property type="component" value="Unassembled WGS sequence"/>
</dbReference>
<gene>
    <name evidence="1" type="ORF">Q8A67_018017</name>
</gene>
<protein>
    <submittedName>
        <fullName evidence="1">Uncharacterized protein</fullName>
    </submittedName>
</protein>
<name>A0AA88PGU6_9TELE</name>
<evidence type="ECO:0000313" key="1">
    <source>
        <dbReference type="EMBL" id="KAK2880749.1"/>
    </source>
</evidence>
<dbReference type="AlphaFoldDB" id="A0AA88PGU6"/>
<reference evidence="1" key="1">
    <citation type="submission" date="2023-08" db="EMBL/GenBank/DDBJ databases">
        <title>Chromosome-level Genome Assembly of mud carp (Cirrhinus molitorella).</title>
        <authorList>
            <person name="Liu H."/>
        </authorList>
    </citation>
    <scope>NUCLEOTIDE SEQUENCE</scope>
    <source>
        <strain evidence="1">Prfri</strain>
        <tissue evidence="1">Muscle</tissue>
    </source>
</reference>
<proteinExistence type="predicted"/>
<evidence type="ECO:0000313" key="2">
    <source>
        <dbReference type="Proteomes" id="UP001187343"/>
    </source>
</evidence>
<keyword evidence="2" id="KW-1185">Reference proteome</keyword>
<sequence>MIYTDIRHQRSFSFRRPSGASVSGLRAQVLAEVMVVRNYRAVARWSAPPKYQPTNPSSAPIYPPGIQLGRDGCI</sequence>
<accession>A0AA88PGU6</accession>